<name>A0A200PUQ1_MACCD</name>
<dbReference type="STRING" id="56857.A0A200PUQ1"/>
<evidence type="ECO:0000313" key="2">
    <source>
        <dbReference type="EMBL" id="OVA01939.1"/>
    </source>
</evidence>
<keyword evidence="3" id="KW-1185">Reference proteome</keyword>
<sequence>MVKLASARECRLYGSGLTRNRFEYINAGLYVFATVILLCGFVAQLSRISAKPGLVILLIALMLIMMVNVHDLFAHMAGIDYRLQLMGYDIQLALVEFAVPIVLALGSLIFFLGILFVFIEEEKGYSYTRLEKHALNLLIAGTILWVIGSIHNVCQIYERADGHVQILQASVQIPFLMGSLLFVVGAILNIHNLNSHNHLGGLISSGLSLLGRNWIWLGIFGSLLFFIGGLTNVVKVFKMQQMDGIRLEKLHGGAQERLNMEREGQVPLILEEQRRRKKQIEEARQAAAAAPIPTPYKDVLISRSEV</sequence>
<evidence type="ECO:0000256" key="1">
    <source>
        <dbReference type="SAM" id="Phobius"/>
    </source>
</evidence>
<dbReference type="OMA" id="RECRLYG"/>
<protein>
    <recommendedName>
        <fullName evidence="4">Polypyrimidine tract-binding protein</fullName>
    </recommendedName>
</protein>
<feature type="transmembrane region" description="Helical" evidence="1">
    <location>
        <begin position="214"/>
        <end position="237"/>
    </location>
</feature>
<keyword evidence="1" id="KW-0472">Membrane</keyword>
<dbReference type="PANTHER" id="PTHR34967">
    <property type="entry name" value="OS02G0257200 PROTEIN"/>
    <property type="match status" value="1"/>
</dbReference>
<dbReference type="PANTHER" id="PTHR34967:SF1">
    <property type="entry name" value="OS02G0257200 PROTEIN"/>
    <property type="match status" value="1"/>
</dbReference>
<evidence type="ECO:0000313" key="3">
    <source>
        <dbReference type="Proteomes" id="UP000195402"/>
    </source>
</evidence>
<comment type="caution">
    <text evidence="2">The sequence shown here is derived from an EMBL/GenBank/DDBJ whole genome shotgun (WGS) entry which is preliminary data.</text>
</comment>
<feature type="transmembrane region" description="Helical" evidence="1">
    <location>
        <begin position="52"/>
        <end position="73"/>
    </location>
</feature>
<dbReference type="InParanoid" id="A0A200PUQ1"/>
<dbReference type="OrthoDB" id="1689175at2759"/>
<dbReference type="EMBL" id="MVGT01004035">
    <property type="protein sequence ID" value="OVA01939.1"/>
    <property type="molecule type" value="Genomic_DNA"/>
</dbReference>
<organism evidence="2 3">
    <name type="scientific">Macleaya cordata</name>
    <name type="common">Five-seeded plume-poppy</name>
    <name type="synonym">Bocconia cordata</name>
    <dbReference type="NCBI Taxonomy" id="56857"/>
    <lineage>
        <taxon>Eukaryota</taxon>
        <taxon>Viridiplantae</taxon>
        <taxon>Streptophyta</taxon>
        <taxon>Embryophyta</taxon>
        <taxon>Tracheophyta</taxon>
        <taxon>Spermatophyta</taxon>
        <taxon>Magnoliopsida</taxon>
        <taxon>Ranunculales</taxon>
        <taxon>Papaveraceae</taxon>
        <taxon>Papaveroideae</taxon>
        <taxon>Macleaya</taxon>
    </lineage>
</organism>
<gene>
    <name evidence="2" type="ORF">BVC80_9079g80</name>
</gene>
<proteinExistence type="predicted"/>
<feature type="transmembrane region" description="Helical" evidence="1">
    <location>
        <begin position="134"/>
        <end position="154"/>
    </location>
</feature>
<feature type="transmembrane region" description="Helical" evidence="1">
    <location>
        <begin position="175"/>
        <end position="194"/>
    </location>
</feature>
<reference evidence="2 3" key="1">
    <citation type="journal article" date="2017" name="Mol. Plant">
        <title>The Genome of Medicinal Plant Macleaya cordata Provides New Insights into Benzylisoquinoline Alkaloids Metabolism.</title>
        <authorList>
            <person name="Liu X."/>
            <person name="Liu Y."/>
            <person name="Huang P."/>
            <person name="Ma Y."/>
            <person name="Qing Z."/>
            <person name="Tang Q."/>
            <person name="Cao H."/>
            <person name="Cheng P."/>
            <person name="Zheng Y."/>
            <person name="Yuan Z."/>
            <person name="Zhou Y."/>
            <person name="Liu J."/>
            <person name="Tang Z."/>
            <person name="Zhuo Y."/>
            <person name="Zhang Y."/>
            <person name="Yu L."/>
            <person name="Huang J."/>
            <person name="Yang P."/>
            <person name="Peng Q."/>
            <person name="Zhang J."/>
            <person name="Jiang W."/>
            <person name="Zhang Z."/>
            <person name="Lin K."/>
            <person name="Ro D.K."/>
            <person name="Chen X."/>
            <person name="Xiong X."/>
            <person name="Shang Y."/>
            <person name="Huang S."/>
            <person name="Zeng J."/>
        </authorList>
    </citation>
    <scope>NUCLEOTIDE SEQUENCE [LARGE SCALE GENOMIC DNA]</scope>
    <source>
        <strain evidence="3">cv. BLH2017</strain>
        <tissue evidence="2">Root</tissue>
    </source>
</reference>
<keyword evidence="1" id="KW-0812">Transmembrane</keyword>
<dbReference type="AlphaFoldDB" id="A0A200PUQ1"/>
<accession>A0A200PUQ1</accession>
<keyword evidence="1" id="KW-1133">Transmembrane helix</keyword>
<evidence type="ECO:0008006" key="4">
    <source>
        <dbReference type="Google" id="ProtNLM"/>
    </source>
</evidence>
<feature type="transmembrane region" description="Helical" evidence="1">
    <location>
        <begin position="94"/>
        <end position="119"/>
    </location>
</feature>
<dbReference type="Proteomes" id="UP000195402">
    <property type="component" value="Unassembled WGS sequence"/>
</dbReference>
<feature type="transmembrane region" description="Helical" evidence="1">
    <location>
        <begin position="27"/>
        <end position="46"/>
    </location>
</feature>